<organism evidence="7 8">
    <name type="scientific">Aurantimonas aggregata</name>
    <dbReference type="NCBI Taxonomy" id="2047720"/>
    <lineage>
        <taxon>Bacteria</taxon>
        <taxon>Pseudomonadati</taxon>
        <taxon>Pseudomonadota</taxon>
        <taxon>Alphaproteobacteria</taxon>
        <taxon>Hyphomicrobiales</taxon>
        <taxon>Aurantimonadaceae</taxon>
        <taxon>Aurantimonas</taxon>
    </lineage>
</organism>
<dbReference type="PANTHER" id="PTHR42893">
    <property type="entry name" value="PROTEIN DETOXIFICATION 44, CHLOROPLASTIC-RELATED"/>
    <property type="match status" value="1"/>
</dbReference>
<feature type="transmembrane region" description="Helical" evidence="6">
    <location>
        <begin position="263"/>
        <end position="280"/>
    </location>
</feature>
<name>A0A6L9MGZ9_9HYPH</name>
<comment type="similarity">
    <text evidence="2">Belongs to the multi antimicrobial extrusion (MATE) (TC 2.A.66.1) family.</text>
</comment>
<comment type="caution">
    <text evidence="7">The sequence shown here is derived from an EMBL/GenBank/DDBJ whole genome shotgun (WGS) entry which is preliminary data.</text>
</comment>
<accession>A0A6L9MGZ9</accession>
<reference evidence="7 8" key="1">
    <citation type="submission" date="2020-01" db="EMBL/GenBank/DDBJ databases">
        <title>Genomes of bacteria type strains.</title>
        <authorList>
            <person name="Chen J."/>
            <person name="Zhu S."/>
            <person name="Chen J."/>
        </authorList>
    </citation>
    <scope>NUCLEOTIDE SEQUENCE [LARGE SCALE GENOMIC DNA]</scope>
    <source>
        <strain evidence="7 8">KCTC 52919</strain>
    </source>
</reference>
<dbReference type="GO" id="GO:0005886">
    <property type="term" value="C:plasma membrane"/>
    <property type="evidence" value="ECO:0007669"/>
    <property type="project" value="TreeGrafter"/>
</dbReference>
<gene>
    <name evidence="7" type="ORF">GTW51_10225</name>
</gene>
<sequence>MRRDDDDPEPRAIAAAPGGAAPFVRPFMVGHRDVWRITLPMTLAFLTTPLLGLTDTAVVGRIGDAEALGGLAVGALVFDFAFSTCNFLRTGTTGLTAQAVGAEDHREVQAVFWRAIALALVIGLVLILAEPLVTALGLLAIAPGEGVAETVRTYVFVRMFSAPFALLNYAILGHVLGRGQGGLGLGLQIVVNGTNIGLSVLFGLVLEWGIAGVAFGTVCGEAVGALVGLWIVIRGFDRRDRPSRQAIMERQGFLRMVSVNRDIMIRSFCLLGAFVLFTRLGAQLGAVVLAANGILMNLFLVGGYFLDGMATAAEQLVGRSIGARFRPAFDQAVRLTIGWGIGLSLLLSALFLLAGEALVAFLTTDVAVRQSAGTYLAWAAMTPFAGALAFIMDGVFIGATWSRTMRDMMLVSVALFAVAAYGLTGLYGNHGLWLAMLLFLGLRGFSLLALLPRRRDQSFPAPGGTP</sequence>
<keyword evidence="8" id="KW-1185">Reference proteome</keyword>
<dbReference type="EMBL" id="JAAAMJ010000006">
    <property type="protein sequence ID" value="NDV87077.1"/>
    <property type="molecule type" value="Genomic_DNA"/>
</dbReference>
<dbReference type="Pfam" id="PF01554">
    <property type="entry name" value="MatE"/>
    <property type="match status" value="2"/>
</dbReference>
<dbReference type="NCBIfam" id="TIGR00797">
    <property type="entry name" value="matE"/>
    <property type="match status" value="1"/>
</dbReference>
<feature type="transmembrane region" description="Helical" evidence="6">
    <location>
        <begin position="375"/>
        <end position="396"/>
    </location>
</feature>
<evidence type="ECO:0000256" key="5">
    <source>
        <dbReference type="ARBA" id="ARBA00023136"/>
    </source>
</evidence>
<feature type="transmembrane region" description="Helical" evidence="6">
    <location>
        <begin position="408"/>
        <end position="427"/>
    </location>
</feature>
<dbReference type="CDD" id="cd13136">
    <property type="entry name" value="MATE_DinF_like"/>
    <property type="match status" value="1"/>
</dbReference>
<evidence type="ECO:0000313" key="8">
    <source>
        <dbReference type="Proteomes" id="UP000476332"/>
    </source>
</evidence>
<dbReference type="InterPro" id="IPR044644">
    <property type="entry name" value="DinF-like"/>
</dbReference>
<keyword evidence="5 6" id="KW-0472">Membrane</keyword>
<feature type="transmembrane region" description="Helical" evidence="6">
    <location>
        <begin position="210"/>
        <end position="233"/>
    </location>
</feature>
<feature type="transmembrane region" description="Helical" evidence="6">
    <location>
        <begin position="332"/>
        <end position="355"/>
    </location>
</feature>
<evidence type="ECO:0000256" key="6">
    <source>
        <dbReference type="SAM" id="Phobius"/>
    </source>
</evidence>
<evidence type="ECO:0000256" key="2">
    <source>
        <dbReference type="ARBA" id="ARBA00010199"/>
    </source>
</evidence>
<feature type="transmembrane region" description="Helical" evidence="6">
    <location>
        <begin position="153"/>
        <end position="171"/>
    </location>
</feature>
<dbReference type="PANTHER" id="PTHR42893:SF46">
    <property type="entry name" value="PROTEIN DETOXIFICATION 44, CHLOROPLASTIC"/>
    <property type="match status" value="1"/>
</dbReference>
<evidence type="ECO:0000313" key="7">
    <source>
        <dbReference type="EMBL" id="NDV87077.1"/>
    </source>
</evidence>
<feature type="transmembrane region" description="Helical" evidence="6">
    <location>
        <begin position="183"/>
        <end position="204"/>
    </location>
</feature>
<protein>
    <submittedName>
        <fullName evidence="7">MATE family efflux transporter</fullName>
    </submittedName>
</protein>
<dbReference type="Proteomes" id="UP000476332">
    <property type="component" value="Unassembled WGS sequence"/>
</dbReference>
<dbReference type="InterPro" id="IPR002528">
    <property type="entry name" value="MATE_fam"/>
</dbReference>
<dbReference type="GO" id="GO:0015297">
    <property type="term" value="F:antiporter activity"/>
    <property type="evidence" value="ECO:0007669"/>
    <property type="project" value="InterPro"/>
</dbReference>
<evidence type="ECO:0000256" key="3">
    <source>
        <dbReference type="ARBA" id="ARBA00022692"/>
    </source>
</evidence>
<dbReference type="AlphaFoldDB" id="A0A6L9MGZ9"/>
<feature type="transmembrane region" description="Helical" evidence="6">
    <location>
        <begin position="433"/>
        <end position="451"/>
    </location>
</feature>
<feature type="transmembrane region" description="Helical" evidence="6">
    <location>
        <begin position="115"/>
        <end position="141"/>
    </location>
</feature>
<proteinExistence type="inferred from homology"/>
<dbReference type="GO" id="GO:0042910">
    <property type="term" value="F:xenobiotic transmembrane transporter activity"/>
    <property type="evidence" value="ECO:0007669"/>
    <property type="project" value="InterPro"/>
</dbReference>
<comment type="subcellular location">
    <subcellularLocation>
        <location evidence="1">Membrane</location>
        <topology evidence="1">Multi-pass membrane protein</topology>
    </subcellularLocation>
</comment>
<evidence type="ECO:0000256" key="4">
    <source>
        <dbReference type="ARBA" id="ARBA00022989"/>
    </source>
</evidence>
<evidence type="ECO:0000256" key="1">
    <source>
        <dbReference type="ARBA" id="ARBA00004141"/>
    </source>
</evidence>
<keyword evidence="3 6" id="KW-0812">Transmembrane</keyword>
<keyword evidence="4 6" id="KW-1133">Transmembrane helix</keyword>
<feature type="transmembrane region" description="Helical" evidence="6">
    <location>
        <begin position="286"/>
        <end position="306"/>
    </location>
</feature>